<proteinExistence type="predicted"/>
<comment type="caution">
    <text evidence="2">The sequence shown here is derived from an EMBL/GenBank/DDBJ whole genome shotgun (WGS) entry which is preliminary data.</text>
</comment>
<evidence type="ECO:0000313" key="3">
    <source>
        <dbReference type="Proteomes" id="UP000423756"/>
    </source>
</evidence>
<dbReference type="InterPro" id="IPR012433">
    <property type="entry name" value="Imm11"/>
</dbReference>
<dbReference type="EMBL" id="VZPX01000092">
    <property type="protein sequence ID" value="KAB0466260.1"/>
    <property type="molecule type" value="Genomic_DNA"/>
</dbReference>
<sequence>MKICMYKPLFGVGELFLRSINEVGSRNSEEMEKLRFADKNKVDESSWLPISCYISYVDSDTGEKFIESDVPSNCDGMMIFNKKGKEALSSFIKPYGQFLPLDCEGKELYILNIFNVVDCLDLDKSEIMFREELDLSDPQPVIDDYEFDVKKLGENALFRLPYKNEARIYFTESFINEIEKHQLTGFNYRAIWKS</sequence>
<evidence type="ECO:0000313" key="2">
    <source>
        <dbReference type="EMBL" id="KAB0466260.1"/>
    </source>
</evidence>
<accession>A0A7V7TEL3</accession>
<protein>
    <recommendedName>
        <fullName evidence="1">Immunity MXAN-0049 protein domain-containing protein</fullName>
    </recommendedName>
</protein>
<dbReference type="Pfam" id="PF07791">
    <property type="entry name" value="Imm11"/>
    <property type="match status" value="1"/>
</dbReference>
<organism evidence="2 3">
    <name type="scientific">Vibrio chagasii</name>
    <dbReference type="NCBI Taxonomy" id="170679"/>
    <lineage>
        <taxon>Bacteria</taxon>
        <taxon>Pseudomonadati</taxon>
        <taxon>Pseudomonadota</taxon>
        <taxon>Gammaproteobacteria</taxon>
        <taxon>Vibrionales</taxon>
        <taxon>Vibrionaceae</taxon>
        <taxon>Vibrio</taxon>
    </lineage>
</organism>
<evidence type="ECO:0000259" key="1">
    <source>
        <dbReference type="Pfam" id="PF07791"/>
    </source>
</evidence>
<name>A0A7V7TEL3_9VIBR</name>
<dbReference type="RefSeq" id="WP_137409138.1">
    <property type="nucleotide sequence ID" value="NZ_SZQG01000088.1"/>
</dbReference>
<gene>
    <name evidence="2" type="ORF">F7Q91_24330</name>
</gene>
<reference evidence="2 3" key="1">
    <citation type="submission" date="2019-09" db="EMBL/GenBank/DDBJ databases">
        <title>Draft genome sequences of 48 bacterial type strains from the CCUG.</title>
        <authorList>
            <person name="Tunovic T."/>
            <person name="Pineiro-Iglesias B."/>
            <person name="Unosson C."/>
            <person name="Inganas E."/>
            <person name="Ohlen M."/>
            <person name="Cardew S."/>
            <person name="Jensie-Markopoulos S."/>
            <person name="Salva-Serra F."/>
            <person name="Jaen-Luchoro D."/>
            <person name="Karlsson R."/>
            <person name="Svensson-Stadler L."/>
            <person name="Chun J."/>
            <person name="Moore E."/>
        </authorList>
    </citation>
    <scope>NUCLEOTIDE SEQUENCE [LARGE SCALE GENOMIC DNA]</scope>
    <source>
        <strain evidence="2 3">CCUG 48643</strain>
    </source>
</reference>
<feature type="domain" description="Immunity MXAN-0049 protein" evidence="1">
    <location>
        <begin position="104"/>
        <end position="191"/>
    </location>
</feature>
<dbReference type="Proteomes" id="UP000423756">
    <property type="component" value="Unassembled WGS sequence"/>
</dbReference>
<dbReference type="AlphaFoldDB" id="A0A7V7TEL3"/>